<dbReference type="PANTHER" id="PTHR13445">
    <property type="entry name" value="TUMOR SUPPRESSING SUBTRANSFERABLE CANDIDATE 4 TSSC4"/>
    <property type="match status" value="1"/>
</dbReference>
<dbReference type="OrthoDB" id="1906282at2759"/>
<dbReference type="OMA" id="RDEIPCA"/>
<protein>
    <submittedName>
        <fullName evidence="2">Uncharacterized protein</fullName>
    </submittedName>
</protein>
<gene>
    <name evidence="2" type="ORF">POPTR_003G163100</name>
</gene>
<dbReference type="STRING" id="3694.A0A2K2B825"/>
<feature type="compositionally biased region" description="Low complexity" evidence="1">
    <location>
        <begin position="14"/>
        <end position="42"/>
    </location>
</feature>
<dbReference type="AlphaFoldDB" id="A0A2K2B825"/>
<feature type="compositionally biased region" description="Acidic residues" evidence="1">
    <location>
        <begin position="90"/>
        <end position="104"/>
    </location>
</feature>
<accession>A0A2K2B825</accession>
<dbReference type="EMBL" id="CM009292">
    <property type="protein sequence ID" value="PNT45935.1"/>
    <property type="molecule type" value="Genomic_DNA"/>
</dbReference>
<dbReference type="PANTHER" id="PTHR13445:SF5">
    <property type="entry name" value="PROTEIN TSSC4"/>
    <property type="match status" value="1"/>
</dbReference>
<feature type="region of interest" description="Disordered" evidence="1">
    <location>
        <begin position="85"/>
        <end position="144"/>
    </location>
</feature>
<evidence type="ECO:0000313" key="2">
    <source>
        <dbReference type="EMBL" id="PNT45935.1"/>
    </source>
</evidence>
<feature type="compositionally biased region" description="Acidic residues" evidence="1">
    <location>
        <begin position="128"/>
        <end position="137"/>
    </location>
</feature>
<name>A0A2K2B825_POPTR</name>
<dbReference type="InterPro" id="IPR029338">
    <property type="entry name" value="TSSC4"/>
</dbReference>
<feature type="region of interest" description="Disordered" evidence="1">
    <location>
        <begin position="1"/>
        <end position="42"/>
    </location>
</feature>
<dbReference type="InParanoid" id="A0A2K2B825"/>
<dbReference type="Proteomes" id="UP000006729">
    <property type="component" value="Chromosome 3"/>
</dbReference>
<dbReference type="FunCoup" id="A0A2K2B825">
    <property type="interactions" value="479"/>
</dbReference>
<feature type="compositionally biased region" description="Low complexity" evidence="1">
    <location>
        <begin position="390"/>
        <end position="404"/>
    </location>
</feature>
<sequence>MENSFRDRVDKIFGSLTPSSSSKPEPSSSKPQPSSSLQSGLWSLTDDAIERKEWKRDASSLSASFDRDEIPCAASFDKLKKGRKKKNFELDDDMDELDDDEDDGELNRSEDGLEDWEIRSSIGLDPTLDNEEEEDEYDKVAEGRENAGERMYMKDVTDQGSYLNYYNVISKSLHANRDSRANHLAAEIRLQEDQVEAQTLNSHNDCDKAIECQAKASNECGGGQLKSILKRKQYNSDFKSCKRVRFEPGCGTVHKEEASVEIQDISINTSSANDLVSEDRSFTVQNAPGVPDYLRNPSKYTRYSFDPSTEVDEKSNTRAYMDFSKLVKHSKSTESELEEASSDLPKSVTFIPKKKADEIKAVTSDSMVKQDKGHHNDHHAYAPNFPISIAAGESQESEAGAVAENEPERNIVDRNNSSHKPARRYRTKSSSDDFDP</sequence>
<feature type="region of interest" description="Disordered" evidence="1">
    <location>
        <begin position="369"/>
        <end position="436"/>
    </location>
</feature>
<proteinExistence type="predicted"/>
<evidence type="ECO:0000256" key="1">
    <source>
        <dbReference type="SAM" id="MobiDB-lite"/>
    </source>
</evidence>
<reference evidence="2 3" key="1">
    <citation type="journal article" date="2006" name="Science">
        <title>The genome of black cottonwood, Populus trichocarpa (Torr. &amp; Gray).</title>
        <authorList>
            <person name="Tuskan G.A."/>
            <person name="Difazio S."/>
            <person name="Jansson S."/>
            <person name="Bohlmann J."/>
            <person name="Grigoriev I."/>
            <person name="Hellsten U."/>
            <person name="Putnam N."/>
            <person name="Ralph S."/>
            <person name="Rombauts S."/>
            <person name="Salamov A."/>
            <person name="Schein J."/>
            <person name="Sterck L."/>
            <person name="Aerts A."/>
            <person name="Bhalerao R.R."/>
            <person name="Bhalerao R.P."/>
            <person name="Blaudez D."/>
            <person name="Boerjan W."/>
            <person name="Brun A."/>
            <person name="Brunner A."/>
            <person name="Busov V."/>
            <person name="Campbell M."/>
            <person name="Carlson J."/>
            <person name="Chalot M."/>
            <person name="Chapman J."/>
            <person name="Chen G.L."/>
            <person name="Cooper D."/>
            <person name="Coutinho P.M."/>
            <person name="Couturier J."/>
            <person name="Covert S."/>
            <person name="Cronk Q."/>
            <person name="Cunningham R."/>
            <person name="Davis J."/>
            <person name="Degroeve S."/>
            <person name="Dejardin A."/>
            <person name="Depamphilis C."/>
            <person name="Detter J."/>
            <person name="Dirks B."/>
            <person name="Dubchak I."/>
            <person name="Duplessis S."/>
            <person name="Ehlting J."/>
            <person name="Ellis B."/>
            <person name="Gendler K."/>
            <person name="Goodstein D."/>
            <person name="Gribskov M."/>
            <person name="Grimwood J."/>
            <person name="Groover A."/>
            <person name="Gunter L."/>
            <person name="Hamberger B."/>
            <person name="Heinze B."/>
            <person name="Helariutta Y."/>
            <person name="Henrissat B."/>
            <person name="Holligan D."/>
            <person name="Holt R."/>
            <person name="Huang W."/>
            <person name="Islam-Faridi N."/>
            <person name="Jones S."/>
            <person name="Jones-Rhoades M."/>
            <person name="Jorgensen R."/>
            <person name="Joshi C."/>
            <person name="Kangasjarvi J."/>
            <person name="Karlsson J."/>
            <person name="Kelleher C."/>
            <person name="Kirkpatrick R."/>
            <person name="Kirst M."/>
            <person name="Kohler A."/>
            <person name="Kalluri U."/>
            <person name="Larimer F."/>
            <person name="Leebens-Mack J."/>
            <person name="Leple J.C."/>
            <person name="Locascio P."/>
            <person name="Lou Y."/>
            <person name="Lucas S."/>
            <person name="Martin F."/>
            <person name="Montanini B."/>
            <person name="Napoli C."/>
            <person name="Nelson D.R."/>
            <person name="Nelson C."/>
            <person name="Nieminen K."/>
            <person name="Nilsson O."/>
            <person name="Pereda V."/>
            <person name="Peter G."/>
            <person name="Philippe R."/>
            <person name="Pilate G."/>
            <person name="Poliakov A."/>
            <person name="Razumovskaya J."/>
            <person name="Richardson P."/>
            <person name="Rinaldi C."/>
            <person name="Ritland K."/>
            <person name="Rouze P."/>
            <person name="Ryaboy D."/>
            <person name="Schmutz J."/>
            <person name="Schrader J."/>
            <person name="Segerman B."/>
            <person name="Shin H."/>
            <person name="Siddiqui A."/>
            <person name="Sterky F."/>
            <person name="Terry A."/>
            <person name="Tsai C.J."/>
            <person name="Uberbacher E."/>
            <person name="Unneberg P."/>
            <person name="Vahala J."/>
            <person name="Wall K."/>
            <person name="Wessler S."/>
            <person name="Yang G."/>
            <person name="Yin T."/>
            <person name="Douglas C."/>
            <person name="Marra M."/>
            <person name="Sandberg G."/>
            <person name="Van de Peer Y."/>
            <person name="Rokhsar D."/>
        </authorList>
    </citation>
    <scope>NUCLEOTIDE SEQUENCE [LARGE SCALE GENOMIC DNA]</scope>
    <source>
        <strain evidence="3">cv. Nisqually</strain>
    </source>
</reference>
<feature type="compositionally biased region" description="Basic and acidic residues" evidence="1">
    <location>
        <begin position="1"/>
        <end position="11"/>
    </location>
</feature>
<dbReference type="Gramene" id="Potri.003G163100.1.v4.1">
    <property type="protein sequence ID" value="Potri.003G163100.1.v4.1"/>
    <property type="gene ID" value="Potri.003G163100.v4.1"/>
</dbReference>
<dbReference type="Pfam" id="PF15264">
    <property type="entry name" value="TSSC4"/>
    <property type="match status" value="1"/>
</dbReference>
<feature type="compositionally biased region" description="Basic and acidic residues" evidence="1">
    <location>
        <begin position="369"/>
        <end position="380"/>
    </location>
</feature>
<keyword evidence="3" id="KW-1185">Reference proteome</keyword>
<evidence type="ECO:0000313" key="3">
    <source>
        <dbReference type="Proteomes" id="UP000006729"/>
    </source>
</evidence>
<organism evidence="2 3">
    <name type="scientific">Populus trichocarpa</name>
    <name type="common">Western balsam poplar</name>
    <name type="synonym">Populus balsamifera subsp. trichocarpa</name>
    <dbReference type="NCBI Taxonomy" id="3694"/>
    <lineage>
        <taxon>Eukaryota</taxon>
        <taxon>Viridiplantae</taxon>
        <taxon>Streptophyta</taxon>
        <taxon>Embryophyta</taxon>
        <taxon>Tracheophyta</taxon>
        <taxon>Spermatophyta</taxon>
        <taxon>Magnoliopsida</taxon>
        <taxon>eudicotyledons</taxon>
        <taxon>Gunneridae</taxon>
        <taxon>Pentapetalae</taxon>
        <taxon>rosids</taxon>
        <taxon>fabids</taxon>
        <taxon>Malpighiales</taxon>
        <taxon>Salicaceae</taxon>
        <taxon>Saliceae</taxon>
        <taxon>Populus</taxon>
    </lineage>
</organism>